<dbReference type="GeneID" id="68110194"/>
<organism evidence="2 3">
    <name type="scientific">Naegleria fowleri</name>
    <name type="common">Brain eating amoeba</name>
    <dbReference type="NCBI Taxonomy" id="5763"/>
    <lineage>
        <taxon>Eukaryota</taxon>
        <taxon>Discoba</taxon>
        <taxon>Heterolobosea</taxon>
        <taxon>Tetramitia</taxon>
        <taxon>Eutetramitia</taxon>
        <taxon>Vahlkampfiidae</taxon>
        <taxon>Naegleria</taxon>
    </lineage>
</organism>
<dbReference type="PANTHER" id="PTHR10857">
    <property type="entry name" value="COPINE"/>
    <property type="match status" value="1"/>
</dbReference>
<dbReference type="InterPro" id="IPR037768">
    <property type="entry name" value="C2B_Copine"/>
</dbReference>
<gene>
    <name evidence="2" type="ORF">FDP41_002976</name>
</gene>
<name>A0A6A5BUD9_NAEFO</name>
<dbReference type="Gene3D" id="2.60.40.150">
    <property type="entry name" value="C2 domain"/>
    <property type="match status" value="2"/>
</dbReference>
<sequence length="272" mass="31122">MQTTPYPMNSQLAQPSTMMMMMNGPPPPQCSSKVELHISCRNLRNMDVLSKSDPRVLVYIGFPQNNPQFTWRLLGETETVKDNLNPNFVKSFVLDYFFEETQPLKFACYDIDNSTTTLNDDDFIGEMTTTLGEIYIPRNNYCQCREINSNVTDDVEIQLAGVSLAKMDLFGKSDPYFIIEKLHSGQYLNVFQSETIMNTLNPLWKPFRIPLAKLCNGDVMRPLKISVYDYDKFSQPDFIGDCETNLDSIMKGTLSLKLVNKNKKKAKNTPEI</sequence>
<reference evidence="2 3" key="1">
    <citation type="journal article" date="2019" name="Sci. Rep.">
        <title>Nanopore sequencing improves the draft genome of the human pathogenic amoeba Naegleria fowleri.</title>
        <authorList>
            <person name="Liechti N."/>
            <person name="Schurch N."/>
            <person name="Bruggmann R."/>
            <person name="Wittwer M."/>
        </authorList>
    </citation>
    <scope>NUCLEOTIDE SEQUENCE [LARGE SCALE GENOMIC DNA]</scope>
    <source>
        <strain evidence="2 3">ATCC 30894</strain>
    </source>
</reference>
<protein>
    <recommendedName>
        <fullName evidence="1">C2 domain-containing protein</fullName>
    </recommendedName>
</protein>
<dbReference type="CDD" id="cd04047">
    <property type="entry name" value="C2B_Copine"/>
    <property type="match status" value="1"/>
</dbReference>
<dbReference type="OMA" id="QNIGARE"/>
<accession>A0A6A5BUD9</accession>
<dbReference type="VEuPathDB" id="AmoebaDB:NF0061260"/>
<dbReference type="SMART" id="SM00239">
    <property type="entry name" value="C2"/>
    <property type="match status" value="2"/>
</dbReference>
<dbReference type="AlphaFoldDB" id="A0A6A5BUD9"/>
<dbReference type="FunFam" id="2.60.40.150:FF:000099">
    <property type="entry name" value="Copine 3"/>
    <property type="match status" value="1"/>
</dbReference>
<dbReference type="GO" id="GO:0005544">
    <property type="term" value="F:calcium-dependent phospholipid binding"/>
    <property type="evidence" value="ECO:0007669"/>
    <property type="project" value="InterPro"/>
</dbReference>
<comment type="caution">
    <text evidence="2">The sequence shown here is derived from an EMBL/GenBank/DDBJ whole genome shotgun (WGS) entry which is preliminary data.</text>
</comment>
<dbReference type="CDD" id="cd04048">
    <property type="entry name" value="C2A_Copine"/>
    <property type="match status" value="1"/>
</dbReference>
<evidence type="ECO:0000259" key="1">
    <source>
        <dbReference type="PROSITE" id="PS50004"/>
    </source>
</evidence>
<evidence type="ECO:0000313" key="3">
    <source>
        <dbReference type="Proteomes" id="UP000444721"/>
    </source>
</evidence>
<keyword evidence="3" id="KW-1185">Reference proteome</keyword>
<dbReference type="GO" id="GO:0005886">
    <property type="term" value="C:plasma membrane"/>
    <property type="evidence" value="ECO:0007669"/>
    <property type="project" value="TreeGrafter"/>
</dbReference>
<dbReference type="EMBL" id="VFQX01000032">
    <property type="protein sequence ID" value="KAF0978021.1"/>
    <property type="molecule type" value="Genomic_DNA"/>
</dbReference>
<dbReference type="VEuPathDB" id="AmoebaDB:FDP41_002976"/>
<dbReference type="InterPro" id="IPR045052">
    <property type="entry name" value="Copine"/>
</dbReference>
<proteinExistence type="predicted"/>
<feature type="domain" description="C2" evidence="1">
    <location>
        <begin position="14"/>
        <end position="145"/>
    </location>
</feature>
<feature type="domain" description="C2" evidence="1">
    <location>
        <begin position="146"/>
        <end position="259"/>
    </location>
</feature>
<evidence type="ECO:0000313" key="2">
    <source>
        <dbReference type="EMBL" id="KAF0978021.1"/>
    </source>
</evidence>
<dbReference type="GO" id="GO:0071277">
    <property type="term" value="P:cellular response to calcium ion"/>
    <property type="evidence" value="ECO:0007669"/>
    <property type="project" value="TreeGrafter"/>
</dbReference>
<dbReference type="InterPro" id="IPR035892">
    <property type="entry name" value="C2_domain_sf"/>
</dbReference>
<dbReference type="Pfam" id="PF00168">
    <property type="entry name" value="C2"/>
    <property type="match status" value="2"/>
</dbReference>
<dbReference type="OrthoDB" id="5855668at2759"/>
<dbReference type="Proteomes" id="UP000444721">
    <property type="component" value="Unassembled WGS sequence"/>
</dbReference>
<dbReference type="VEuPathDB" id="AmoebaDB:NfTy_057490"/>
<dbReference type="InterPro" id="IPR000008">
    <property type="entry name" value="C2_dom"/>
</dbReference>
<dbReference type="PANTHER" id="PTHR10857:SF106">
    <property type="entry name" value="C2 DOMAIN-CONTAINING PROTEIN"/>
    <property type="match status" value="1"/>
</dbReference>
<dbReference type="SUPFAM" id="SSF49562">
    <property type="entry name" value="C2 domain (Calcium/lipid-binding domain, CaLB)"/>
    <property type="match status" value="2"/>
</dbReference>
<dbReference type="PROSITE" id="PS50004">
    <property type="entry name" value="C2"/>
    <property type="match status" value="2"/>
</dbReference>
<dbReference type="RefSeq" id="XP_044562734.1">
    <property type="nucleotide sequence ID" value="XM_044706229.1"/>
</dbReference>